<dbReference type="Proteomes" id="UP001226762">
    <property type="component" value="Unassembled WGS sequence"/>
</dbReference>
<protein>
    <submittedName>
        <fullName evidence="1">Uncharacterized protein</fullName>
    </submittedName>
</protein>
<comment type="caution">
    <text evidence="1">The sequence shown here is derived from an EMBL/GenBank/DDBJ whole genome shotgun (WGS) entry which is preliminary data.</text>
</comment>
<accession>A0AAE3WGT6</accession>
<evidence type="ECO:0000313" key="1">
    <source>
        <dbReference type="EMBL" id="MDQ2091348.1"/>
    </source>
</evidence>
<sequence>MAQTDRSERAVWFWYLVVGFNDRFGDACCITAASLPDAQTFSA</sequence>
<reference evidence="1" key="2">
    <citation type="submission" date="2023-02" db="EMBL/GenBank/DDBJ databases">
        <title>'Rhodoalgimonas zhirmunskyi' gen. nov., isolated from a red alga.</title>
        <authorList>
            <person name="Nedashkovskaya O.I."/>
            <person name="Otstavnykh N.Y."/>
            <person name="Bystritskaya E.P."/>
            <person name="Balabanova L.A."/>
            <person name="Isaeva M.P."/>
        </authorList>
    </citation>
    <scope>NUCLEOTIDE SEQUENCE</scope>
    <source>
        <strain evidence="1">KCTC 52189</strain>
    </source>
</reference>
<reference evidence="1" key="1">
    <citation type="submission" date="2022-07" db="EMBL/GenBank/DDBJ databases">
        <authorList>
            <person name="Otstavnykh N."/>
            <person name="Isaeva M."/>
            <person name="Bystritskaya E."/>
        </authorList>
    </citation>
    <scope>NUCLEOTIDE SEQUENCE</scope>
    <source>
        <strain evidence="1">KCTC 52189</strain>
    </source>
</reference>
<evidence type="ECO:0000313" key="2">
    <source>
        <dbReference type="Proteomes" id="UP001226762"/>
    </source>
</evidence>
<proteinExistence type="predicted"/>
<organism evidence="1 2">
    <name type="scientific">Marimonas arenosa</name>
    <dbReference type="NCBI Taxonomy" id="1795305"/>
    <lineage>
        <taxon>Bacteria</taxon>
        <taxon>Pseudomonadati</taxon>
        <taxon>Pseudomonadota</taxon>
        <taxon>Alphaproteobacteria</taxon>
        <taxon>Rhodobacterales</taxon>
        <taxon>Paracoccaceae</taxon>
        <taxon>Marimonas</taxon>
    </lineage>
</organism>
<dbReference type="EMBL" id="JANHAX010000005">
    <property type="protein sequence ID" value="MDQ2091348.1"/>
    <property type="molecule type" value="Genomic_DNA"/>
</dbReference>
<gene>
    <name evidence="1" type="ORF">NO357_15715</name>
</gene>
<name>A0AAE3WGT6_9RHOB</name>
<dbReference type="AlphaFoldDB" id="A0AAE3WGT6"/>
<keyword evidence="2" id="KW-1185">Reference proteome</keyword>